<evidence type="ECO:0000313" key="3">
    <source>
        <dbReference type="Proteomes" id="UP000636709"/>
    </source>
</evidence>
<accession>A0A835A6G9</accession>
<keyword evidence="3" id="KW-1185">Reference proteome</keyword>
<gene>
    <name evidence="2" type="ORF">HU200_062690</name>
</gene>
<comment type="caution">
    <text evidence="2">The sequence shown here is derived from an EMBL/GenBank/DDBJ whole genome shotgun (WGS) entry which is preliminary data.</text>
</comment>
<feature type="compositionally biased region" description="Low complexity" evidence="1">
    <location>
        <begin position="252"/>
        <end position="268"/>
    </location>
</feature>
<feature type="region of interest" description="Disordered" evidence="1">
    <location>
        <begin position="25"/>
        <end position="75"/>
    </location>
</feature>
<dbReference type="EMBL" id="JACEFO010002631">
    <property type="protein sequence ID" value="KAF8652792.1"/>
    <property type="molecule type" value="Genomic_DNA"/>
</dbReference>
<evidence type="ECO:0000256" key="1">
    <source>
        <dbReference type="SAM" id="MobiDB-lite"/>
    </source>
</evidence>
<feature type="region of interest" description="Disordered" evidence="1">
    <location>
        <begin position="358"/>
        <end position="398"/>
    </location>
</feature>
<feature type="region of interest" description="Disordered" evidence="1">
    <location>
        <begin position="239"/>
        <end position="332"/>
    </location>
</feature>
<protein>
    <submittedName>
        <fullName evidence="2">Uncharacterized protein</fullName>
    </submittedName>
</protein>
<evidence type="ECO:0000313" key="2">
    <source>
        <dbReference type="EMBL" id="KAF8652792.1"/>
    </source>
</evidence>
<dbReference type="AlphaFoldDB" id="A0A835A6G9"/>
<proteinExistence type="predicted"/>
<sequence length="398" mass="42814">MELAQWQPNPPAGFKHKVSDNLQRRRLSSRDPPCTIPHSSLPLARAAPARARPPRGRRAAQAALTRPRRGGGWRVSSSACLATPALSTRRRRLAPPRAADAIMAVSRAAVARARSRCAGALQPRFPLHYAPTSPVDDLRTARDDLPRLQRRSRSVRAHCAAMARLTVTPLAEAPRALPLLLPPRDAQAEPEFIAKFVAPTPPFPNPLRTELVHITSSKTPNFPQAITPSPARIFDFPQIEFSGHPTSSHPRASSSTPLASPSSAGALGPLPPSANDSELAGVEAAAAAPPPPRRRRNSDNPRPPNRPQTTRGEPRTISPHFPEPSSPWFARRNAGEVPGTFLHLLPLSRVLQGAIPDGDYTLIPADEEGVPEPGAGADVNNPEANSQSEQEGKPRSMT</sequence>
<organism evidence="2 3">
    <name type="scientific">Digitaria exilis</name>
    <dbReference type="NCBI Taxonomy" id="1010633"/>
    <lineage>
        <taxon>Eukaryota</taxon>
        <taxon>Viridiplantae</taxon>
        <taxon>Streptophyta</taxon>
        <taxon>Embryophyta</taxon>
        <taxon>Tracheophyta</taxon>
        <taxon>Spermatophyta</taxon>
        <taxon>Magnoliopsida</taxon>
        <taxon>Liliopsida</taxon>
        <taxon>Poales</taxon>
        <taxon>Poaceae</taxon>
        <taxon>PACMAD clade</taxon>
        <taxon>Panicoideae</taxon>
        <taxon>Panicodae</taxon>
        <taxon>Paniceae</taxon>
        <taxon>Anthephorinae</taxon>
        <taxon>Digitaria</taxon>
    </lineage>
</organism>
<feature type="compositionally biased region" description="Low complexity" evidence="1">
    <location>
        <begin position="41"/>
        <end position="50"/>
    </location>
</feature>
<dbReference type="Proteomes" id="UP000636709">
    <property type="component" value="Unassembled WGS sequence"/>
</dbReference>
<reference evidence="2" key="1">
    <citation type="submission" date="2020-07" db="EMBL/GenBank/DDBJ databases">
        <title>Genome sequence and genetic diversity analysis of an under-domesticated orphan crop, white fonio (Digitaria exilis).</title>
        <authorList>
            <person name="Bennetzen J.L."/>
            <person name="Chen S."/>
            <person name="Ma X."/>
            <person name="Wang X."/>
            <person name="Yssel A.E.J."/>
            <person name="Chaluvadi S.R."/>
            <person name="Johnson M."/>
            <person name="Gangashetty P."/>
            <person name="Hamidou F."/>
            <person name="Sanogo M.D."/>
            <person name="Zwaenepoel A."/>
            <person name="Wallace J."/>
            <person name="Van De Peer Y."/>
            <person name="Van Deynze A."/>
        </authorList>
    </citation>
    <scope>NUCLEOTIDE SEQUENCE</scope>
    <source>
        <tissue evidence="2">Leaves</tissue>
    </source>
</reference>
<name>A0A835A6G9_9POAL</name>